<gene>
    <name evidence="1" type="primary">thiS</name>
    <name evidence="1" type="ORF">DQQ01_05505</name>
</gene>
<evidence type="ECO:0000313" key="1">
    <source>
        <dbReference type="EMBL" id="AWY97691.1"/>
    </source>
</evidence>
<dbReference type="InterPro" id="IPR012675">
    <property type="entry name" value="Beta-grasp_dom_sf"/>
</dbReference>
<sequence length="64" mass="7008">MVKINGNTLHLEGISLSQYLKSADYNPKRIAVERNGEIIPKSKYEETLLSDGDVLEIVSFVGGG</sequence>
<organism evidence="1 2">
    <name type="scientific">Blautia argi</name>
    <dbReference type="NCBI Taxonomy" id="1912897"/>
    <lineage>
        <taxon>Bacteria</taxon>
        <taxon>Bacillati</taxon>
        <taxon>Bacillota</taxon>
        <taxon>Clostridia</taxon>
        <taxon>Lachnospirales</taxon>
        <taxon>Lachnospiraceae</taxon>
        <taxon>Blautia</taxon>
    </lineage>
</organism>
<dbReference type="InterPro" id="IPR010035">
    <property type="entry name" value="Thi_S"/>
</dbReference>
<dbReference type="PANTHER" id="PTHR34472:SF1">
    <property type="entry name" value="SULFUR CARRIER PROTEIN THIS"/>
    <property type="match status" value="1"/>
</dbReference>
<dbReference type="SUPFAM" id="SSF54285">
    <property type="entry name" value="MoaD/ThiS"/>
    <property type="match status" value="1"/>
</dbReference>
<accession>A0A2Z4U9H2</accession>
<dbReference type="InterPro" id="IPR003749">
    <property type="entry name" value="ThiS/MoaD-like"/>
</dbReference>
<protein>
    <submittedName>
        <fullName evidence="1">Thiamine biosynthesis protein ThiS</fullName>
    </submittedName>
</protein>
<name>A0A2Z4U9H2_9FIRM</name>
<keyword evidence="2" id="KW-1185">Reference proteome</keyword>
<dbReference type="NCBIfam" id="TIGR01683">
    <property type="entry name" value="thiS"/>
    <property type="match status" value="1"/>
</dbReference>
<dbReference type="InterPro" id="IPR016155">
    <property type="entry name" value="Mopterin_synth/thiamin_S_b"/>
</dbReference>
<dbReference type="KEGG" id="blau:DQQ01_05505"/>
<dbReference type="Gene3D" id="3.10.20.30">
    <property type="match status" value="1"/>
</dbReference>
<dbReference type="Pfam" id="PF02597">
    <property type="entry name" value="ThiS"/>
    <property type="match status" value="1"/>
</dbReference>
<evidence type="ECO:0000313" key="2">
    <source>
        <dbReference type="Proteomes" id="UP000250003"/>
    </source>
</evidence>
<dbReference type="Proteomes" id="UP000250003">
    <property type="component" value="Chromosome"/>
</dbReference>
<reference evidence="2" key="1">
    <citation type="submission" date="2018-06" db="EMBL/GenBank/DDBJ databases">
        <title>Description of Blautia argi sp. nov., a new anaerobic isolated from dog feces.</title>
        <authorList>
            <person name="Chang Y.-H."/>
            <person name="Paek J."/>
            <person name="Shin Y."/>
        </authorList>
    </citation>
    <scope>NUCLEOTIDE SEQUENCE [LARGE SCALE GENOMIC DNA]</scope>
    <source>
        <strain evidence="2">KCTC 15426</strain>
    </source>
</reference>
<dbReference type="EMBL" id="CP030280">
    <property type="protein sequence ID" value="AWY97691.1"/>
    <property type="molecule type" value="Genomic_DNA"/>
</dbReference>
<dbReference type="AlphaFoldDB" id="A0A2Z4U9H2"/>
<dbReference type="OrthoDB" id="9798559at2"/>
<dbReference type="PANTHER" id="PTHR34472">
    <property type="entry name" value="SULFUR CARRIER PROTEIN THIS"/>
    <property type="match status" value="1"/>
</dbReference>
<dbReference type="RefSeq" id="WP_111919069.1">
    <property type="nucleotide sequence ID" value="NZ_CAUWHR010000001.1"/>
</dbReference>
<dbReference type="CDD" id="cd00565">
    <property type="entry name" value="Ubl_ThiS"/>
    <property type="match status" value="1"/>
</dbReference>
<proteinExistence type="predicted"/>